<dbReference type="EMBL" id="GG657754">
    <property type="protein sequence ID" value="EFL25543.1"/>
    <property type="molecule type" value="Genomic_DNA"/>
</dbReference>
<gene>
    <name evidence="2" type="ORF">SSOG_05257</name>
</gene>
<keyword evidence="3" id="KW-1185">Reference proteome</keyword>
<feature type="region of interest" description="Disordered" evidence="1">
    <location>
        <begin position="1"/>
        <end position="20"/>
    </location>
</feature>
<evidence type="ECO:0000256" key="1">
    <source>
        <dbReference type="SAM" id="MobiDB-lite"/>
    </source>
</evidence>
<evidence type="ECO:0000313" key="2">
    <source>
        <dbReference type="EMBL" id="EFL25543.1"/>
    </source>
</evidence>
<reference evidence="2 3" key="1">
    <citation type="submission" date="2009-02" db="EMBL/GenBank/DDBJ databases">
        <title>Annotation of Streptomyces hygroscopicus strain ATCC 53653.</title>
        <authorList>
            <consortium name="The Broad Institute Genome Sequencing Platform"/>
            <consortium name="Broad Institute Microbial Sequencing Center"/>
            <person name="Fischbach M."/>
            <person name="Godfrey P."/>
            <person name="Ward D."/>
            <person name="Young S."/>
            <person name="Zeng Q."/>
            <person name="Koehrsen M."/>
            <person name="Alvarado L."/>
            <person name="Berlin A.M."/>
            <person name="Bochicchio J."/>
            <person name="Borenstein D."/>
            <person name="Chapman S.B."/>
            <person name="Chen Z."/>
            <person name="Engels R."/>
            <person name="Freedman E."/>
            <person name="Gellesch M."/>
            <person name="Goldberg J."/>
            <person name="Griggs A."/>
            <person name="Gujja S."/>
            <person name="Heilman E.R."/>
            <person name="Heiman D.I."/>
            <person name="Hepburn T.A."/>
            <person name="Howarth C."/>
            <person name="Jen D."/>
            <person name="Larson L."/>
            <person name="Lewis B."/>
            <person name="Mehta T."/>
            <person name="Park D."/>
            <person name="Pearson M."/>
            <person name="Richards J."/>
            <person name="Roberts A."/>
            <person name="Saif S."/>
            <person name="Shea T.D."/>
            <person name="Shenoy N."/>
            <person name="Sisk P."/>
            <person name="Stolte C."/>
            <person name="Sykes S.N."/>
            <person name="Thomson T."/>
            <person name="Walk T."/>
            <person name="White J."/>
            <person name="Yandava C."/>
            <person name="Straight P."/>
            <person name="Clardy J."/>
            <person name="Hung D."/>
            <person name="Kolter R."/>
            <person name="Mekalanos J."/>
            <person name="Walker S."/>
            <person name="Walsh C.T."/>
            <person name="Wieland-Brown L.C."/>
            <person name="Haas B."/>
            <person name="Nusbaum C."/>
            <person name="Birren B."/>
        </authorList>
    </citation>
    <scope>NUCLEOTIDE SEQUENCE [LARGE SCALE GENOMIC DNA]</scope>
    <source>
        <strain evidence="2 3">ATCC 53653</strain>
    </source>
</reference>
<dbReference type="STRING" id="457427.SSOG_05257"/>
<dbReference type="RefSeq" id="WP_009717347.1">
    <property type="nucleotide sequence ID" value="NZ_GG657754.1"/>
</dbReference>
<protein>
    <submittedName>
        <fullName evidence="2">Uncharacterized protein</fullName>
    </submittedName>
</protein>
<name>D9WII5_9ACTN</name>
<dbReference type="HOGENOM" id="CLU_178593_0_0_11"/>
<sequence length="93" mass="10317">MSLRFVGIDPDTPNGGSPTVWLEDEKAEIVIQGWLPDSEMHTEIAGTEWVEGHPIGIPGHEGVVRVPVRMIPYLRKVCDDAERAGLCRPAEER</sequence>
<organism evidence="2 3">
    <name type="scientific">Streptomyces himastatinicus ATCC 53653</name>
    <dbReference type="NCBI Taxonomy" id="457427"/>
    <lineage>
        <taxon>Bacteria</taxon>
        <taxon>Bacillati</taxon>
        <taxon>Actinomycetota</taxon>
        <taxon>Actinomycetes</taxon>
        <taxon>Kitasatosporales</taxon>
        <taxon>Streptomycetaceae</taxon>
        <taxon>Streptomyces</taxon>
        <taxon>Streptomyces violaceusniger group</taxon>
    </lineage>
</organism>
<accession>D9WII5</accession>
<dbReference type="AlphaFoldDB" id="D9WII5"/>
<evidence type="ECO:0000313" key="3">
    <source>
        <dbReference type="Proteomes" id="UP000003963"/>
    </source>
</evidence>
<dbReference type="Proteomes" id="UP000003963">
    <property type="component" value="Unassembled WGS sequence"/>
</dbReference>
<proteinExistence type="predicted"/>